<feature type="region of interest" description="Disordered" evidence="1">
    <location>
        <begin position="378"/>
        <end position="425"/>
    </location>
</feature>
<dbReference type="GeneID" id="34014391"/>
<dbReference type="AlphaFoldDB" id="A0A1Z3U5D9"/>
<proteinExistence type="predicted"/>
<dbReference type="InterPro" id="IPR006944">
    <property type="entry name" value="Phage/GTA_portal"/>
</dbReference>
<protein>
    <submittedName>
        <fullName evidence="2">Phage portal protein</fullName>
    </submittedName>
</protein>
<reference evidence="3" key="1">
    <citation type="submission" date="2017-06" db="EMBL/GenBank/DDBJ databases">
        <title>FDA dAtabase for Regulatory Grade micrObial Sequences (FDA-ARGOS): Supporting development and validation of Infectious Disease Dx tests.</title>
        <authorList>
            <person name="Minogue T."/>
            <person name="Wolcott M."/>
            <person name="Wasieloski L."/>
            <person name="Aguilar W."/>
            <person name="Moore D."/>
            <person name="Tallon L."/>
            <person name="Sadzewicz L."/>
            <person name="Sengamalay N."/>
            <person name="Ott S."/>
            <person name="Godinez A."/>
            <person name="Nagaraj S."/>
            <person name="Nadendla S."/>
            <person name="Geyer C."/>
            <person name="Sichtig H."/>
        </authorList>
    </citation>
    <scope>NUCLEOTIDE SEQUENCE [LARGE SCALE GENOMIC DNA]</scope>
    <source>
        <strain evidence="3">FDAARGOS_289</strain>
    </source>
</reference>
<sequence>MDLTRLWPFGVKQAAGSAPRADVGDGAVFYSLDDPLVREFLRDGLEAASGATVNTETALRNPAMFRAVSLISYAIGMLPLHVIDDETKEKADHPLSRILHREPNNWQTAFDFRSLMQLRALVKGNAYALIIRSRQIRTGRDEIVRLVPLNPDYVQPVQNDDWSVSYRYQPPKGAQRMLRPDEVFHLRGLSLDGISGMSLVKQARDAIGLALSAEMAAGRLFKNGSFIGGALTHPGKLSDPAFERLRASLAEKEGASNAGKNLILEEGMKWENLANNAKDAQLTELRKMQVEEIARVTGVPRPLLMVDETSWGSGIQALGQFFVQYALNPWFEAWQQAAERSLLASDEKGRLAVKFNPGALLRGSTKDQGDFFSKALGSGGAPGWLSQNEVRALDDRPPVDGGDEVSKGSQGQPPAPDNGGEDAPT</sequence>
<dbReference type="Pfam" id="PF04860">
    <property type="entry name" value="Phage_portal"/>
    <property type="match status" value="1"/>
</dbReference>
<evidence type="ECO:0000313" key="3">
    <source>
        <dbReference type="Proteomes" id="UP000197050"/>
    </source>
</evidence>
<dbReference type="EMBL" id="CP022048">
    <property type="protein sequence ID" value="ASE38465.1"/>
    <property type="molecule type" value="Genomic_DNA"/>
</dbReference>
<name>A0A1Z3U5D9_BREVE</name>
<dbReference type="KEGG" id="bvc:CEP68_02500"/>
<evidence type="ECO:0000313" key="2">
    <source>
        <dbReference type="EMBL" id="ASE38465.1"/>
    </source>
</evidence>
<dbReference type="RefSeq" id="WP_088582277.1">
    <property type="nucleotide sequence ID" value="NZ_CP022048.2"/>
</dbReference>
<dbReference type="InterPro" id="IPR006427">
    <property type="entry name" value="Portal_HK97"/>
</dbReference>
<organism evidence="2 3">
    <name type="scientific">Brevundimonas vesicularis</name>
    <name type="common">Pseudomonas vesicularis</name>
    <dbReference type="NCBI Taxonomy" id="41276"/>
    <lineage>
        <taxon>Bacteria</taxon>
        <taxon>Pseudomonadati</taxon>
        <taxon>Pseudomonadota</taxon>
        <taxon>Alphaproteobacteria</taxon>
        <taxon>Caulobacterales</taxon>
        <taxon>Caulobacteraceae</taxon>
        <taxon>Brevundimonas</taxon>
    </lineage>
</organism>
<dbReference type="NCBIfam" id="TIGR01537">
    <property type="entry name" value="portal_HK97"/>
    <property type="match status" value="1"/>
</dbReference>
<dbReference type="Proteomes" id="UP000197050">
    <property type="component" value="Chromosome"/>
</dbReference>
<evidence type="ECO:0000256" key="1">
    <source>
        <dbReference type="SAM" id="MobiDB-lite"/>
    </source>
</evidence>
<gene>
    <name evidence="2" type="ORF">CEP68_02500</name>
</gene>
<accession>A0A1Z3U5D9</accession>